<dbReference type="AlphaFoldDB" id="A0A0P1AWE6"/>
<protein>
    <submittedName>
        <fullName evidence="1">Uncharacterized protein</fullName>
    </submittedName>
</protein>
<name>A0A0P1AWE6_PLAHL</name>
<reference evidence="2" key="1">
    <citation type="submission" date="2014-09" db="EMBL/GenBank/DDBJ databases">
        <authorList>
            <person name="Sharma Rahul"/>
            <person name="Thines Marco"/>
        </authorList>
    </citation>
    <scope>NUCLEOTIDE SEQUENCE [LARGE SCALE GENOMIC DNA]</scope>
</reference>
<accession>A0A0P1AWE6</accession>
<evidence type="ECO:0000313" key="1">
    <source>
        <dbReference type="EMBL" id="CEG44888.1"/>
    </source>
</evidence>
<sequence length="134" mass="15474">MRHMVIVIHPDIKLNKRQSSRCPNLQSTVVILRNATRRNMDLSHSYHKHTLICKELHNNKKLITSFEAPFALGIRLLTQLTLGIQVCQQFLHSNQFIHPREQNLAISHCVIIISRRTSTGSCFHCKAEWVEAVL</sequence>
<keyword evidence="2" id="KW-1185">Reference proteome</keyword>
<dbReference type="Proteomes" id="UP000054928">
    <property type="component" value="Unassembled WGS sequence"/>
</dbReference>
<proteinExistence type="predicted"/>
<dbReference type="RefSeq" id="XP_036263319.1">
    <property type="nucleotide sequence ID" value="XM_036407633.1"/>
</dbReference>
<evidence type="ECO:0000313" key="2">
    <source>
        <dbReference type="Proteomes" id="UP000054928"/>
    </source>
</evidence>
<dbReference type="GeneID" id="59052591"/>
<dbReference type="EMBL" id="CCYD01001336">
    <property type="protein sequence ID" value="CEG44888.1"/>
    <property type="molecule type" value="Genomic_DNA"/>
</dbReference>
<organism evidence="1 2">
    <name type="scientific">Plasmopara halstedii</name>
    <name type="common">Downy mildew of sunflower</name>
    <dbReference type="NCBI Taxonomy" id="4781"/>
    <lineage>
        <taxon>Eukaryota</taxon>
        <taxon>Sar</taxon>
        <taxon>Stramenopiles</taxon>
        <taxon>Oomycota</taxon>
        <taxon>Peronosporomycetes</taxon>
        <taxon>Peronosporales</taxon>
        <taxon>Peronosporaceae</taxon>
        <taxon>Plasmopara</taxon>
    </lineage>
</organism>